<reference evidence="4" key="1">
    <citation type="journal article" date="2019" name="Int. J. Syst. Evol. Microbiol.">
        <title>The Global Catalogue of Microorganisms (GCM) 10K type strain sequencing project: providing services to taxonomists for standard genome sequencing and annotation.</title>
        <authorList>
            <consortium name="The Broad Institute Genomics Platform"/>
            <consortium name="The Broad Institute Genome Sequencing Center for Infectious Disease"/>
            <person name="Wu L."/>
            <person name="Ma J."/>
        </authorList>
    </citation>
    <scope>NUCLEOTIDE SEQUENCE [LARGE SCALE GENOMIC DNA]</scope>
    <source>
        <strain evidence="4">JCM 17452</strain>
    </source>
</reference>
<keyword evidence="1" id="KW-0472">Membrane</keyword>
<name>A0ABP8E9G2_9FLAO</name>
<accession>A0ABP8E9G2</accession>
<dbReference type="Proteomes" id="UP001500027">
    <property type="component" value="Unassembled WGS sequence"/>
</dbReference>
<evidence type="ECO:0000313" key="4">
    <source>
        <dbReference type="Proteomes" id="UP001500027"/>
    </source>
</evidence>
<comment type="caution">
    <text evidence="3">The sequence shown here is derived from an EMBL/GenBank/DDBJ whole genome shotgun (WGS) entry which is preliminary data.</text>
</comment>
<sequence>MKVIKILKILSIAIIAIGIWYFFIKDYNYKITFKTKQTPVIVYNEIINWNDGRSKREQQVVSNLKKTPFESVYQELKNGDSIVNLNWTIKKENDSITVVTLKIKDSKNNFSQNIRALFGNNAFIAKRISKVKELNNKIEEQSKRHKISSISKTKVPFINCACISLESDLSSKALTMVSNISVLTDYAKNNNIELSGHPFSEVTYWDTESEKIKFNFCFPLEHREKYPENKQLFFKSIKEHLALKTVFNGNYNMSHLGWYRILDYSNRNNINIEKSIIEIYLNDPHQGGNPLDWEAEIYMPIRTQE</sequence>
<dbReference type="InterPro" id="IPR029442">
    <property type="entry name" value="GyrI-like"/>
</dbReference>
<dbReference type="Gene3D" id="3.20.80.10">
    <property type="entry name" value="Regulatory factor, effector binding domain"/>
    <property type="match status" value="1"/>
</dbReference>
<gene>
    <name evidence="3" type="ORF">GCM10022257_09460</name>
</gene>
<organism evidence="3 4">
    <name type="scientific">Hyunsoonleella aestuarii</name>
    <dbReference type="NCBI Taxonomy" id="912802"/>
    <lineage>
        <taxon>Bacteria</taxon>
        <taxon>Pseudomonadati</taxon>
        <taxon>Bacteroidota</taxon>
        <taxon>Flavobacteriia</taxon>
        <taxon>Flavobacteriales</taxon>
        <taxon>Flavobacteriaceae</taxon>
    </lineage>
</organism>
<feature type="transmembrane region" description="Helical" evidence="1">
    <location>
        <begin position="6"/>
        <end position="24"/>
    </location>
</feature>
<dbReference type="EMBL" id="BAABAV010000001">
    <property type="protein sequence ID" value="GAA4268845.1"/>
    <property type="molecule type" value="Genomic_DNA"/>
</dbReference>
<evidence type="ECO:0000256" key="1">
    <source>
        <dbReference type="SAM" id="Phobius"/>
    </source>
</evidence>
<dbReference type="RefSeq" id="WP_139001220.1">
    <property type="nucleotide sequence ID" value="NZ_BAABAV010000001.1"/>
</dbReference>
<dbReference type="Pfam" id="PF06445">
    <property type="entry name" value="GyrI-like"/>
    <property type="match status" value="1"/>
</dbReference>
<dbReference type="InterPro" id="IPR011256">
    <property type="entry name" value="Reg_factor_effector_dom_sf"/>
</dbReference>
<keyword evidence="1" id="KW-0812">Transmembrane</keyword>
<evidence type="ECO:0000259" key="2">
    <source>
        <dbReference type="Pfam" id="PF06445"/>
    </source>
</evidence>
<protein>
    <recommendedName>
        <fullName evidence="2">GyrI-like small molecule binding domain-containing protein</fullName>
    </recommendedName>
</protein>
<evidence type="ECO:0000313" key="3">
    <source>
        <dbReference type="EMBL" id="GAA4268845.1"/>
    </source>
</evidence>
<dbReference type="SUPFAM" id="SSF55136">
    <property type="entry name" value="Probable bacterial effector-binding domain"/>
    <property type="match status" value="1"/>
</dbReference>
<feature type="domain" description="GyrI-like small molecule binding" evidence="2">
    <location>
        <begin position="176"/>
        <end position="302"/>
    </location>
</feature>
<keyword evidence="4" id="KW-1185">Reference proteome</keyword>
<keyword evidence="1" id="KW-1133">Transmembrane helix</keyword>
<proteinExistence type="predicted"/>